<feature type="non-terminal residue" evidence="1">
    <location>
        <position position="1"/>
    </location>
</feature>
<dbReference type="AlphaFoldDB" id="A0A1M5B882"/>
<gene>
    <name evidence="1" type="ORF">SAMN02745204_02378</name>
</gene>
<evidence type="ECO:0000313" key="1">
    <source>
        <dbReference type="EMBL" id="SHF38658.1"/>
    </source>
</evidence>
<accession>A0A1M5B882</accession>
<protein>
    <submittedName>
        <fullName evidence="1">RHS repeat-associated core domain-containing protein</fullName>
    </submittedName>
</protein>
<dbReference type="PANTHER" id="PTHR32305">
    <property type="match status" value="1"/>
</dbReference>
<dbReference type="Proteomes" id="UP000242857">
    <property type="component" value="Unassembled WGS sequence"/>
</dbReference>
<dbReference type="EMBL" id="FQUK01000085">
    <property type="protein sequence ID" value="SHF38658.1"/>
    <property type="molecule type" value="Genomic_DNA"/>
</dbReference>
<reference evidence="2" key="1">
    <citation type="submission" date="2016-11" db="EMBL/GenBank/DDBJ databases">
        <authorList>
            <person name="Varghese N."/>
            <person name="Submissions S."/>
        </authorList>
    </citation>
    <scope>NUCLEOTIDE SEQUENCE [LARGE SCALE GENOMIC DNA]</scope>
    <source>
        <strain evidence="2">DSM 14834</strain>
    </source>
</reference>
<name>A0A1M5B882_9GAMM</name>
<keyword evidence="2" id="KW-1185">Reference proteome</keyword>
<dbReference type="OrthoDB" id="9816400at2"/>
<dbReference type="InterPro" id="IPR050708">
    <property type="entry name" value="T6SS_VgrG/RHS"/>
</dbReference>
<dbReference type="NCBIfam" id="TIGR03696">
    <property type="entry name" value="Rhs_assc_core"/>
    <property type="match status" value="1"/>
</dbReference>
<organism evidence="1 2">
    <name type="scientific">Thermomonas hydrothermalis</name>
    <dbReference type="NCBI Taxonomy" id="213588"/>
    <lineage>
        <taxon>Bacteria</taxon>
        <taxon>Pseudomonadati</taxon>
        <taxon>Pseudomonadota</taxon>
        <taxon>Gammaproteobacteria</taxon>
        <taxon>Lysobacterales</taxon>
        <taxon>Lysobacteraceae</taxon>
        <taxon>Thermomonas</taxon>
    </lineage>
</organism>
<dbReference type="PANTHER" id="PTHR32305:SF15">
    <property type="entry name" value="PROTEIN RHSA-RELATED"/>
    <property type="match status" value="1"/>
</dbReference>
<sequence length="203" mass="21965">DTESGLWHNGYREYLAEAGRYLQSDPIGLAGGLNTYVYVGGNPVNSIDPSGLIAYVCQKGNNVDIALPVAFSGGSQQTRQRIINSIQRTWTGSFGGFNVRLVVVPMSRWNSAGNIIYVKAGRSPGVEDRARATLNAAVVWEVSSWPNDMDYPHEAGHLMGLPDTRMYPGAIMDRDLNGATPKYHEIQGILDSDVNVIGCGCSS</sequence>
<dbReference type="STRING" id="213588.SAMN02745204_02378"/>
<dbReference type="Gene3D" id="2.180.10.10">
    <property type="entry name" value="RHS repeat-associated core"/>
    <property type="match status" value="1"/>
</dbReference>
<dbReference type="RefSeq" id="WP_143148949.1">
    <property type="nucleotide sequence ID" value="NZ_FQUK01000085.1"/>
</dbReference>
<proteinExistence type="predicted"/>
<dbReference type="InterPro" id="IPR022385">
    <property type="entry name" value="Rhs_assc_core"/>
</dbReference>
<evidence type="ECO:0000313" key="2">
    <source>
        <dbReference type="Proteomes" id="UP000242857"/>
    </source>
</evidence>